<keyword evidence="2" id="KW-1185">Reference proteome</keyword>
<proteinExistence type="predicted"/>
<name>A0ABD1U970_9LAMI</name>
<dbReference type="EMBL" id="JBFOLJ010000007">
    <property type="protein sequence ID" value="KAL2521527.1"/>
    <property type="molecule type" value="Genomic_DNA"/>
</dbReference>
<comment type="caution">
    <text evidence="1">The sequence shown here is derived from an EMBL/GenBank/DDBJ whole genome shotgun (WGS) entry which is preliminary data.</text>
</comment>
<accession>A0ABD1U970</accession>
<organism evidence="1 2">
    <name type="scientific">Forsythia ovata</name>
    <dbReference type="NCBI Taxonomy" id="205694"/>
    <lineage>
        <taxon>Eukaryota</taxon>
        <taxon>Viridiplantae</taxon>
        <taxon>Streptophyta</taxon>
        <taxon>Embryophyta</taxon>
        <taxon>Tracheophyta</taxon>
        <taxon>Spermatophyta</taxon>
        <taxon>Magnoliopsida</taxon>
        <taxon>eudicotyledons</taxon>
        <taxon>Gunneridae</taxon>
        <taxon>Pentapetalae</taxon>
        <taxon>asterids</taxon>
        <taxon>lamiids</taxon>
        <taxon>Lamiales</taxon>
        <taxon>Oleaceae</taxon>
        <taxon>Forsythieae</taxon>
        <taxon>Forsythia</taxon>
    </lineage>
</organism>
<sequence length="186" mass="20775">MDFIGGNERVNPRLLALFTSSHAFSISLIRGSIHELLNLMGLLFNELGETIDEEADNPESIIYMPSLASWRVMSSFSLVVKVAPGDCLPSRSVVSKIRTYFGQEYGWGYTPVGCHGGSSKGQGHFCHLRSPWRLKRKRVCSLLEWNEEMGWDTITLCLQIEEEAAIDEMRKFTETDSGVGGRGVRG</sequence>
<dbReference type="AntiFam" id="ANF00161">
    <property type="entry name" value="Shadow ORF (opposite leuA)"/>
</dbReference>
<gene>
    <name evidence="1" type="ORF">Fot_25450</name>
</gene>
<dbReference type="AlphaFoldDB" id="A0ABD1U970"/>
<reference evidence="2" key="1">
    <citation type="submission" date="2024-07" db="EMBL/GenBank/DDBJ databases">
        <title>Two chromosome-level genome assemblies of Korean endemic species Abeliophyllum distichum and Forsythia ovata (Oleaceae).</title>
        <authorList>
            <person name="Jang H."/>
        </authorList>
    </citation>
    <scope>NUCLEOTIDE SEQUENCE [LARGE SCALE GENOMIC DNA]</scope>
</reference>
<dbReference type="Proteomes" id="UP001604277">
    <property type="component" value="Unassembled WGS sequence"/>
</dbReference>
<protein>
    <submittedName>
        <fullName evidence="1">Uncharacterized protein</fullName>
    </submittedName>
</protein>
<evidence type="ECO:0000313" key="1">
    <source>
        <dbReference type="EMBL" id="KAL2521527.1"/>
    </source>
</evidence>
<evidence type="ECO:0000313" key="2">
    <source>
        <dbReference type="Proteomes" id="UP001604277"/>
    </source>
</evidence>